<evidence type="ECO:0000256" key="3">
    <source>
        <dbReference type="ARBA" id="ARBA00022989"/>
    </source>
</evidence>
<organism evidence="5 6">
    <name type="scientific">Romanomermis culicivorax</name>
    <name type="common">Nematode worm</name>
    <dbReference type="NCBI Taxonomy" id="13658"/>
    <lineage>
        <taxon>Eukaryota</taxon>
        <taxon>Metazoa</taxon>
        <taxon>Ecdysozoa</taxon>
        <taxon>Nematoda</taxon>
        <taxon>Enoplea</taxon>
        <taxon>Dorylaimia</taxon>
        <taxon>Mermithida</taxon>
        <taxon>Mermithoidea</taxon>
        <taxon>Mermithidae</taxon>
        <taxon>Romanomermis</taxon>
    </lineage>
</organism>
<dbReference type="PANTHER" id="PTHR15407:SF28">
    <property type="entry name" value="RIBITOL-5-PHOSPHATE TRANSFERASE FKTN"/>
    <property type="match status" value="1"/>
</dbReference>
<comment type="subcellular location">
    <subcellularLocation>
        <location evidence="1">Membrane</location>
        <topology evidence="1">Single-pass membrane protein</topology>
    </subcellularLocation>
</comment>
<dbReference type="OMA" id="IYLETEW"/>
<reference evidence="6" key="1">
    <citation type="submission" date="2022-11" db="UniProtKB">
        <authorList>
            <consortium name="WormBaseParasite"/>
        </authorList>
    </citation>
    <scope>IDENTIFICATION</scope>
</reference>
<name>A0A915IX81_ROMCU</name>
<evidence type="ECO:0000313" key="6">
    <source>
        <dbReference type="WBParaSite" id="nRc.2.0.1.t18433-RA"/>
    </source>
</evidence>
<keyword evidence="4" id="KW-0472">Membrane</keyword>
<sequence length="414" mass="47979">MRRKLILFASIFILLLYFVQFNLFSPKDLVVFLSLKKASKENNICDKNASTLIVMNTALLAQFSASDIEVVDLQNLGAVVDSGLDINYLIFGYWEENFDFLHRKLRKIDKTTIRVVVRNIIIDTPYIRILISPIKIHQDYWYMQSINELNLSALAILTPHDFSRKSATFLNESFELLVPEPSHQIIKDLKASRFIECRRDLAQRTEQLYKTKFNIGISVINASVVDDMAYLRDKLRTIDMTILLHSGSLLGWYRECGIIPHTTDIDLSFPSAEYNPKMDDVIRNDKRLKAYWRLGYPHDGLEYSTYAGPAKIDVFGLYYDEKSNESWIGGMIVDKKEKIKFVYPGAVVLCSADLLGRLFHVPCDVERFLVADYGDNWSYPHLTSDYVWDKSPKSLRRVGKFTDEEWPKVFKVFQ</sequence>
<dbReference type="Proteomes" id="UP000887565">
    <property type="component" value="Unplaced"/>
</dbReference>
<accession>A0A915IX81</accession>
<evidence type="ECO:0000256" key="4">
    <source>
        <dbReference type="ARBA" id="ARBA00023136"/>
    </source>
</evidence>
<dbReference type="AlphaFoldDB" id="A0A915IX81"/>
<proteinExistence type="predicted"/>
<evidence type="ECO:0000313" key="5">
    <source>
        <dbReference type="Proteomes" id="UP000887565"/>
    </source>
</evidence>
<keyword evidence="3" id="KW-1133">Transmembrane helix</keyword>
<keyword evidence="2" id="KW-0812">Transmembrane</keyword>
<protein>
    <submittedName>
        <fullName evidence="6">Uncharacterized protein</fullName>
    </submittedName>
</protein>
<dbReference type="GO" id="GO:0016020">
    <property type="term" value="C:membrane"/>
    <property type="evidence" value="ECO:0007669"/>
    <property type="project" value="UniProtKB-SubCell"/>
</dbReference>
<dbReference type="PANTHER" id="PTHR15407">
    <property type="entry name" value="FUKUTIN-RELATED"/>
    <property type="match status" value="1"/>
</dbReference>
<dbReference type="WBParaSite" id="nRc.2.0.1.t18433-RA">
    <property type="protein sequence ID" value="nRc.2.0.1.t18433-RA"/>
    <property type="gene ID" value="nRc.2.0.1.g18433"/>
</dbReference>
<evidence type="ECO:0000256" key="2">
    <source>
        <dbReference type="ARBA" id="ARBA00022692"/>
    </source>
</evidence>
<keyword evidence="5" id="KW-1185">Reference proteome</keyword>
<dbReference type="InterPro" id="IPR009644">
    <property type="entry name" value="FKTN/MNN4/W02B3.4-1"/>
</dbReference>
<evidence type="ECO:0000256" key="1">
    <source>
        <dbReference type="ARBA" id="ARBA00004167"/>
    </source>
</evidence>